<dbReference type="AlphaFoldDB" id="A0A1I0XGB4"/>
<protein>
    <submittedName>
        <fullName evidence="2">Uncharacterized protein</fullName>
    </submittedName>
</protein>
<feature type="transmembrane region" description="Helical" evidence="1">
    <location>
        <begin position="154"/>
        <end position="173"/>
    </location>
</feature>
<proteinExistence type="predicted"/>
<reference evidence="2 3" key="1">
    <citation type="submission" date="2016-10" db="EMBL/GenBank/DDBJ databases">
        <authorList>
            <person name="de Groot N.N."/>
        </authorList>
    </citation>
    <scope>NUCLEOTIDE SEQUENCE [LARGE SCALE GENOMIC DNA]</scope>
    <source>
        <strain evidence="2 3">DSM 29316</strain>
    </source>
</reference>
<organism evidence="2 3">
    <name type="scientific">Poseidonocella pacifica</name>
    <dbReference type="NCBI Taxonomy" id="871651"/>
    <lineage>
        <taxon>Bacteria</taxon>
        <taxon>Pseudomonadati</taxon>
        <taxon>Pseudomonadota</taxon>
        <taxon>Alphaproteobacteria</taxon>
        <taxon>Rhodobacterales</taxon>
        <taxon>Roseobacteraceae</taxon>
        <taxon>Poseidonocella</taxon>
    </lineage>
</organism>
<dbReference type="OrthoDB" id="7875742at2"/>
<sequence>MMEVKAQERGLVRLFSVDLPEGDVEAFGRMDRGEGPLTDALGAGPIDEKYVEIFPVESLDDVGLSGYLVDGLGVPAEQLAGEKARLDGLQGHVLVLLSGAFGGREVTFAPRAPLRWIGTYAEAGTPVHFESLPAGGAAAQSGVATDAPRRASRVPVYVGIVILLLIVLGFILLGRGR</sequence>
<evidence type="ECO:0000313" key="2">
    <source>
        <dbReference type="EMBL" id="SFB00065.1"/>
    </source>
</evidence>
<dbReference type="STRING" id="871651.SAMN05421688_2245"/>
<accession>A0A1I0XGB4</accession>
<keyword evidence="1" id="KW-0812">Transmembrane</keyword>
<gene>
    <name evidence="2" type="ORF">SAMN05421688_2245</name>
</gene>
<keyword evidence="1" id="KW-0472">Membrane</keyword>
<dbReference type="Proteomes" id="UP000198796">
    <property type="component" value="Unassembled WGS sequence"/>
</dbReference>
<dbReference type="RefSeq" id="WP_092064591.1">
    <property type="nucleotide sequence ID" value="NZ_FOJU01000003.1"/>
</dbReference>
<name>A0A1I0XGB4_9RHOB</name>
<keyword evidence="1" id="KW-1133">Transmembrane helix</keyword>
<keyword evidence="3" id="KW-1185">Reference proteome</keyword>
<evidence type="ECO:0000313" key="3">
    <source>
        <dbReference type="Proteomes" id="UP000198796"/>
    </source>
</evidence>
<evidence type="ECO:0000256" key="1">
    <source>
        <dbReference type="SAM" id="Phobius"/>
    </source>
</evidence>
<dbReference type="EMBL" id="FOJU01000003">
    <property type="protein sequence ID" value="SFB00065.1"/>
    <property type="molecule type" value="Genomic_DNA"/>
</dbReference>